<dbReference type="SUPFAM" id="SSF52540">
    <property type="entry name" value="P-loop containing nucleoside triphosphate hydrolases"/>
    <property type="match status" value="1"/>
</dbReference>
<accession>A0A1V2DPF2</accession>
<dbReference type="InterPro" id="IPR001387">
    <property type="entry name" value="Cro/C1-type_HTH"/>
</dbReference>
<organism evidence="8 9">
    <name type="scientific">Marinobacter lutaoensis</name>
    <dbReference type="NCBI Taxonomy" id="135739"/>
    <lineage>
        <taxon>Bacteria</taxon>
        <taxon>Pseudomonadati</taxon>
        <taxon>Pseudomonadota</taxon>
        <taxon>Gammaproteobacteria</taxon>
        <taxon>Pseudomonadales</taxon>
        <taxon>Marinobacteraceae</taxon>
        <taxon>Marinobacter</taxon>
    </lineage>
</organism>
<evidence type="ECO:0000256" key="1">
    <source>
        <dbReference type="ARBA" id="ARBA00004370"/>
    </source>
</evidence>
<dbReference type="STRING" id="135739.BTO32_14930"/>
<dbReference type="InterPro" id="IPR045063">
    <property type="entry name" value="Dynamin_N"/>
</dbReference>
<comment type="caution">
    <text evidence="8">The sequence shown here is derived from an EMBL/GenBank/DDBJ whole genome shotgun (WGS) entry which is preliminary data.</text>
</comment>
<dbReference type="Pfam" id="PF01381">
    <property type="entry name" value="HTH_3"/>
    <property type="match status" value="1"/>
</dbReference>
<evidence type="ECO:0000313" key="8">
    <source>
        <dbReference type="EMBL" id="ONF42505.1"/>
    </source>
</evidence>
<keyword evidence="6" id="KW-1133">Transmembrane helix</keyword>
<dbReference type="InterPro" id="IPR027094">
    <property type="entry name" value="Mitofusin_fam"/>
</dbReference>
<evidence type="ECO:0000256" key="6">
    <source>
        <dbReference type="SAM" id="Phobius"/>
    </source>
</evidence>
<feature type="transmembrane region" description="Helical" evidence="6">
    <location>
        <begin position="587"/>
        <end position="608"/>
    </location>
</feature>
<dbReference type="PANTHER" id="PTHR10465">
    <property type="entry name" value="TRANSMEMBRANE GTPASE FZO1"/>
    <property type="match status" value="1"/>
</dbReference>
<dbReference type="Gene3D" id="3.40.50.300">
    <property type="entry name" value="P-loop containing nucleotide triphosphate hydrolases"/>
    <property type="match status" value="1"/>
</dbReference>
<gene>
    <name evidence="8" type="ORF">BTO32_14930</name>
</gene>
<dbReference type="Gene3D" id="1.10.260.40">
    <property type="entry name" value="lambda repressor-like DNA-binding domains"/>
    <property type="match status" value="1"/>
</dbReference>
<dbReference type="InterPro" id="IPR010982">
    <property type="entry name" value="Lambda_DNA-bd_dom_sf"/>
</dbReference>
<keyword evidence="4" id="KW-0342">GTP-binding</keyword>
<name>A0A1V2DPF2_9GAMM</name>
<dbReference type="Pfam" id="PF00350">
    <property type="entry name" value="Dynamin_N"/>
    <property type="match status" value="1"/>
</dbReference>
<dbReference type="CDD" id="cd00093">
    <property type="entry name" value="HTH_XRE"/>
    <property type="match status" value="1"/>
</dbReference>
<dbReference type="EMBL" id="MSCW01000009">
    <property type="protein sequence ID" value="ONF42505.1"/>
    <property type="molecule type" value="Genomic_DNA"/>
</dbReference>
<dbReference type="Proteomes" id="UP000189339">
    <property type="component" value="Unassembled WGS sequence"/>
</dbReference>
<dbReference type="GO" id="GO:0003677">
    <property type="term" value="F:DNA binding"/>
    <property type="evidence" value="ECO:0007669"/>
    <property type="project" value="InterPro"/>
</dbReference>
<dbReference type="RefSeq" id="WP_076725450.1">
    <property type="nucleotide sequence ID" value="NZ_MSCW01000009.1"/>
</dbReference>
<reference evidence="8 9" key="1">
    <citation type="submission" date="2016-12" db="EMBL/GenBank/DDBJ databases">
        <title>Marinobacter lutaoensis whole genome sequencing.</title>
        <authorList>
            <person name="Verma A."/>
            <person name="Krishnamurthi S."/>
        </authorList>
    </citation>
    <scope>NUCLEOTIDE SEQUENCE [LARGE SCALE GENOMIC DNA]</scope>
    <source>
        <strain evidence="8 9">T5054</strain>
    </source>
</reference>
<feature type="domain" description="HTH cro/C1-type" evidence="7">
    <location>
        <begin position="8"/>
        <end position="39"/>
    </location>
</feature>
<dbReference type="SMART" id="SM00530">
    <property type="entry name" value="HTH_XRE"/>
    <property type="match status" value="1"/>
</dbReference>
<dbReference type="GO" id="GO:0005525">
    <property type="term" value="F:GTP binding"/>
    <property type="evidence" value="ECO:0007669"/>
    <property type="project" value="UniProtKB-KW"/>
</dbReference>
<dbReference type="PROSITE" id="PS50943">
    <property type="entry name" value="HTH_CROC1"/>
    <property type="match status" value="1"/>
</dbReference>
<dbReference type="GO" id="GO:0016020">
    <property type="term" value="C:membrane"/>
    <property type="evidence" value="ECO:0007669"/>
    <property type="project" value="UniProtKB-SubCell"/>
</dbReference>
<dbReference type="AlphaFoldDB" id="A0A1V2DPF2"/>
<keyword evidence="3" id="KW-0378">Hydrolase</keyword>
<dbReference type="InterPro" id="IPR027417">
    <property type="entry name" value="P-loop_NTPase"/>
</dbReference>
<protein>
    <recommendedName>
        <fullName evidence="7">HTH cro/C1-type domain-containing protein</fullName>
    </recommendedName>
</protein>
<evidence type="ECO:0000313" key="9">
    <source>
        <dbReference type="Proteomes" id="UP000189339"/>
    </source>
</evidence>
<keyword evidence="6" id="KW-0812">Transmembrane</keyword>
<dbReference type="SUPFAM" id="SSF47413">
    <property type="entry name" value="lambda repressor-like DNA-binding domains"/>
    <property type="match status" value="1"/>
</dbReference>
<evidence type="ECO:0000256" key="4">
    <source>
        <dbReference type="ARBA" id="ARBA00023134"/>
    </source>
</evidence>
<comment type="subcellular location">
    <subcellularLocation>
        <location evidence="1">Membrane</location>
    </subcellularLocation>
</comment>
<keyword evidence="9" id="KW-1185">Reference proteome</keyword>
<evidence type="ECO:0000256" key="2">
    <source>
        <dbReference type="ARBA" id="ARBA00022741"/>
    </source>
</evidence>
<dbReference type="GO" id="GO:0003924">
    <property type="term" value="F:GTPase activity"/>
    <property type="evidence" value="ECO:0007669"/>
    <property type="project" value="InterPro"/>
</dbReference>
<dbReference type="OrthoDB" id="9816479at2"/>
<sequence length="727" mass="80629">MSSNESILKKMRLDAGISQAEMAAYLQVSQGQVSRFEQDPDEVSMKIYRQWEAYCGKVANSRPLDVGDPLKEIRQRIELIANYCDAAPKLVDGFPVEQLENGEETASTESLVQGIRRIARKPRMGLFGRFDMGKSRLANMLMGGDSLPASYQPATSIACLVRHIDDQPAWQPEPVWIFGKGFDLDRPDDEDHCKAHRIIGGGFEMLREYGTHSGSMSGRHEAVAAVVYVDSPFLRGCDIIDLPGYQHQEGDDQRAEMARQLADIIVYVSTAQGFMNEYDRSYLSQLIRNLPAYETPENGLDPLCNLFVVATRADIVGDAIDGILDKAASYSFDGISDTLQDRGEQVGVPIDEAAFRRRFFTYSAENVGLRSNFERELGNLLSDACPKHILRDMEKAIQQAKASGTQSLVALINILQETLDHQERAREDMETILSEEPQRIQKKTEYEQQVLNLIRQLKTESVSEIEQICDEWIDADRIESVIRNRYDKKKQARELAPGHIIEKIQFNTDQVLKAKAKRLSTVIDEYLNEYDIGIEANSTLHSSWEFNAKGAFIGSLASLGTFGALASWASVVAGGSNLGGYILAAKITSALAAIGIPTGGTGTIMTLIRTLGGPFAVGVGISVAIGVIAAAIFGDSWQRKLARKIEKELKKAGAKDTLVRNVGAFWDDTEKAFKHAAEETEQDFQRKLESLKQIAFSTDVDVLQAHLSNAKELKDFFAGIPWRPLES</sequence>
<evidence type="ECO:0000256" key="5">
    <source>
        <dbReference type="ARBA" id="ARBA00023136"/>
    </source>
</evidence>
<feature type="transmembrane region" description="Helical" evidence="6">
    <location>
        <begin position="551"/>
        <end position="575"/>
    </location>
</feature>
<keyword evidence="2" id="KW-0547">Nucleotide-binding</keyword>
<keyword evidence="5 6" id="KW-0472">Membrane</keyword>
<evidence type="ECO:0000256" key="3">
    <source>
        <dbReference type="ARBA" id="ARBA00022801"/>
    </source>
</evidence>
<proteinExistence type="predicted"/>
<evidence type="ECO:0000259" key="7">
    <source>
        <dbReference type="PROSITE" id="PS50943"/>
    </source>
</evidence>
<dbReference type="PANTHER" id="PTHR10465:SF0">
    <property type="entry name" value="SARCALUMENIN"/>
    <property type="match status" value="1"/>
</dbReference>
<feature type="transmembrane region" description="Helical" evidence="6">
    <location>
        <begin position="614"/>
        <end position="634"/>
    </location>
</feature>